<dbReference type="SUPFAM" id="SSF56219">
    <property type="entry name" value="DNase I-like"/>
    <property type="match status" value="1"/>
</dbReference>
<dbReference type="PANTHER" id="PTHR33710:SF81">
    <property type="entry name" value="ENDONUCLEASE_EXONUCLEASE_PHOSPHATASE DOMAIN-CONTAINING PROTEIN"/>
    <property type="match status" value="1"/>
</dbReference>
<dbReference type="KEGG" id="soe:110800171"/>
<evidence type="ECO:0008006" key="3">
    <source>
        <dbReference type="Google" id="ProtNLM"/>
    </source>
</evidence>
<dbReference type="Gene3D" id="3.60.10.10">
    <property type="entry name" value="Endonuclease/exonuclease/phosphatase"/>
    <property type="match status" value="1"/>
</dbReference>
<reference evidence="2" key="2">
    <citation type="submission" date="2025-08" db="UniProtKB">
        <authorList>
            <consortium name="RefSeq"/>
        </authorList>
    </citation>
    <scope>IDENTIFICATION</scope>
    <source>
        <tissue evidence="2">Leaf</tissue>
    </source>
</reference>
<protein>
    <recommendedName>
        <fullName evidence="3">Endonuclease/exonuclease/phosphatase domain-containing protein</fullName>
    </recommendedName>
</protein>
<dbReference type="GeneID" id="110800171"/>
<reference evidence="1" key="1">
    <citation type="journal article" date="2021" name="Nat. Commun.">
        <title>Genomic analyses provide insights into spinach domestication and the genetic basis of agronomic traits.</title>
        <authorList>
            <person name="Cai X."/>
            <person name="Sun X."/>
            <person name="Xu C."/>
            <person name="Sun H."/>
            <person name="Wang X."/>
            <person name="Ge C."/>
            <person name="Zhang Z."/>
            <person name="Wang Q."/>
            <person name="Fei Z."/>
            <person name="Jiao C."/>
            <person name="Wang Q."/>
        </authorList>
    </citation>
    <scope>NUCLEOTIDE SEQUENCE [LARGE SCALE GENOMIC DNA]</scope>
    <source>
        <strain evidence="1">cv. Varoflay</strain>
    </source>
</reference>
<keyword evidence="1" id="KW-1185">Reference proteome</keyword>
<name>A0A9R0J588_SPIOL</name>
<accession>A0A9R0J588</accession>
<sequence length="375" mass="43271">MAKLFCLLETKVKAPKMGDLYLSICPGWNFTTNLSCSSVGRIILAWDPSTFDVDIVSMSSQHIHSVIKPKSTGVSFQSTFIYGMNGKNERLPLWNSLSHIADNCSQPWVIMGDFNALMEIEDRIGRPVRLGDIQAMRNCMFHCNLTTIKTVGRKYTWNNKKEGEARVFSRIDRVLANASWLDLFPTAEANYLPEGEFDHSPMLLCFHKNDKLKRPFRFFNMWANAENFMEIVQTNWEKPVFGCTMYRILQRLKWLKTDLKQMNKEGVSNVEAENTRLYSNLLQIQARLHATPNDGSLADAEKLAATDYKQAHNAYISYPHQTAKINWLVQGDENTRFFHQSIKQRRRHNTIHSIQNMQGDRVTTIEGVKDAFTRF</sequence>
<dbReference type="Proteomes" id="UP000813463">
    <property type="component" value="Chromosome 5"/>
</dbReference>
<dbReference type="AlphaFoldDB" id="A0A9R0J588"/>
<evidence type="ECO:0000313" key="1">
    <source>
        <dbReference type="Proteomes" id="UP000813463"/>
    </source>
</evidence>
<gene>
    <name evidence="2" type="primary">LOC110800171</name>
</gene>
<evidence type="ECO:0000313" key="2">
    <source>
        <dbReference type="RefSeq" id="XP_021861151.2"/>
    </source>
</evidence>
<dbReference type="InterPro" id="IPR036691">
    <property type="entry name" value="Endo/exonu/phosph_ase_sf"/>
</dbReference>
<organism evidence="1 2">
    <name type="scientific">Spinacia oleracea</name>
    <name type="common">Spinach</name>
    <dbReference type="NCBI Taxonomy" id="3562"/>
    <lineage>
        <taxon>Eukaryota</taxon>
        <taxon>Viridiplantae</taxon>
        <taxon>Streptophyta</taxon>
        <taxon>Embryophyta</taxon>
        <taxon>Tracheophyta</taxon>
        <taxon>Spermatophyta</taxon>
        <taxon>Magnoliopsida</taxon>
        <taxon>eudicotyledons</taxon>
        <taxon>Gunneridae</taxon>
        <taxon>Pentapetalae</taxon>
        <taxon>Caryophyllales</taxon>
        <taxon>Chenopodiaceae</taxon>
        <taxon>Chenopodioideae</taxon>
        <taxon>Anserineae</taxon>
        <taxon>Spinacia</taxon>
    </lineage>
</organism>
<dbReference type="PANTHER" id="PTHR33710">
    <property type="entry name" value="BNAC02G09200D PROTEIN"/>
    <property type="match status" value="1"/>
</dbReference>
<proteinExistence type="predicted"/>
<dbReference type="RefSeq" id="XP_021861151.2">
    <property type="nucleotide sequence ID" value="XM_022005459.2"/>
</dbReference>